<accession>A0A382TN37</accession>
<dbReference type="Pfam" id="PF13360">
    <property type="entry name" value="PQQ_2"/>
    <property type="match status" value="1"/>
</dbReference>
<proteinExistence type="predicted"/>
<dbReference type="PANTHER" id="PTHR34512">
    <property type="entry name" value="CELL SURFACE PROTEIN"/>
    <property type="match status" value="1"/>
</dbReference>
<dbReference type="SMART" id="SM00564">
    <property type="entry name" value="PQQ"/>
    <property type="match status" value="3"/>
</dbReference>
<sequence>MSCDGHLPEQVEGRILPGMRKLHVLFFALTLSLTLGAADWPQFRFGANRGAASPEVLPAQLHLQWSREFDAPSPAFPGEVRLRYDAAYEPVVMGQTIFVPSMVTDSVSALDTASGEVRWRFFTGGPVRFAPVVHEGAVYFGSDDGHVYCVNAADGKLRWKVYGHPEGRADRNLLGNRRLIPMWPVRGGVVLHEGVVYFAAGLWPEEGIFIHAVNAKNGRVIWTNSDSDKIAKANLDHGVQQVMGLSPQGYLAVVDGRLVAPCGTQ</sequence>
<dbReference type="SUPFAM" id="SSF50998">
    <property type="entry name" value="Quinoprotein alcohol dehydrogenase-like"/>
    <property type="match status" value="1"/>
</dbReference>
<name>A0A382TN37_9ZZZZ</name>
<organism evidence="2">
    <name type="scientific">marine metagenome</name>
    <dbReference type="NCBI Taxonomy" id="408172"/>
    <lineage>
        <taxon>unclassified sequences</taxon>
        <taxon>metagenomes</taxon>
        <taxon>ecological metagenomes</taxon>
    </lineage>
</organism>
<dbReference type="InterPro" id="IPR018391">
    <property type="entry name" value="PQQ_b-propeller_rpt"/>
</dbReference>
<feature type="domain" description="Pyrrolo-quinoline quinone repeat" evidence="1">
    <location>
        <begin position="88"/>
        <end position="224"/>
    </location>
</feature>
<dbReference type="InterPro" id="IPR002372">
    <property type="entry name" value="PQQ_rpt_dom"/>
</dbReference>
<dbReference type="AlphaFoldDB" id="A0A382TN37"/>
<dbReference type="PANTHER" id="PTHR34512:SF30">
    <property type="entry name" value="OUTER MEMBRANE PROTEIN ASSEMBLY FACTOR BAMB"/>
    <property type="match status" value="1"/>
</dbReference>
<evidence type="ECO:0000259" key="1">
    <source>
        <dbReference type="Pfam" id="PF13360"/>
    </source>
</evidence>
<reference evidence="2" key="1">
    <citation type="submission" date="2018-05" db="EMBL/GenBank/DDBJ databases">
        <authorList>
            <person name="Lanie J.A."/>
            <person name="Ng W.-L."/>
            <person name="Kazmierczak K.M."/>
            <person name="Andrzejewski T.M."/>
            <person name="Davidsen T.M."/>
            <person name="Wayne K.J."/>
            <person name="Tettelin H."/>
            <person name="Glass J.I."/>
            <person name="Rusch D."/>
            <person name="Podicherti R."/>
            <person name="Tsui H.-C.T."/>
            <person name="Winkler M.E."/>
        </authorList>
    </citation>
    <scope>NUCLEOTIDE SEQUENCE</scope>
</reference>
<dbReference type="InterPro" id="IPR015943">
    <property type="entry name" value="WD40/YVTN_repeat-like_dom_sf"/>
</dbReference>
<dbReference type="EMBL" id="UINC01137802">
    <property type="protein sequence ID" value="SVD23363.1"/>
    <property type="molecule type" value="Genomic_DNA"/>
</dbReference>
<protein>
    <recommendedName>
        <fullName evidence="1">Pyrrolo-quinoline quinone repeat domain-containing protein</fullName>
    </recommendedName>
</protein>
<evidence type="ECO:0000313" key="2">
    <source>
        <dbReference type="EMBL" id="SVD23363.1"/>
    </source>
</evidence>
<gene>
    <name evidence="2" type="ORF">METZ01_LOCUS376217</name>
</gene>
<feature type="non-terminal residue" evidence="2">
    <location>
        <position position="265"/>
    </location>
</feature>
<dbReference type="InterPro" id="IPR011047">
    <property type="entry name" value="Quinoprotein_ADH-like_sf"/>
</dbReference>
<dbReference type="Gene3D" id="2.130.10.10">
    <property type="entry name" value="YVTN repeat-like/Quinoprotein amine dehydrogenase"/>
    <property type="match status" value="1"/>
</dbReference>